<evidence type="ECO:0000256" key="1">
    <source>
        <dbReference type="ARBA" id="ARBA00022670"/>
    </source>
</evidence>
<evidence type="ECO:0000256" key="2">
    <source>
        <dbReference type="PROSITE-ProRule" id="PRU01122"/>
    </source>
</evidence>
<keyword evidence="2" id="KW-0720">Serine protease</keyword>
<accession>A0A1M5CLB6</accession>
<reference evidence="6 7" key="1">
    <citation type="submission" date="2016-11" db="EMBL/GenBank/DDBJ databases">
        <authorList>
            <person name="Jaros S."/>
            <person name="Januszkiewicz K."/>
            <person name="Wedrychowicz H."/>
        </authorList>
    </citation>
    <scope>NUCLEOTIDE SEQUENCE [LARGE SCALE GENOMIC DNA]</scope>
    <source>
        <strain evidence="6 7">DSM 21986</strain>
    </source>
</reference>
<dbReference type="Gene3D" id="1.10.8.60">
    <property type="match status" value="1"/>
</dbReference>
<dbReference type="EC" id="3.4.21.53" evidence="2"/>
<dbReference type="GO" id="GO:0004176">
    <property type="term" value="F:ATP-dependent peptidase activity"/>
    <property type="evidence" value="ECO:0007669"/>
    <property type="project" value="UniProtKB-UniRule"/>
</dbReference>
<evidence type="ECO:0000256" key="3">
    <source>
        <dbReference type="SAM" id="Coils"/>
    </source>
</evidence>
<proteinExistence type="inferred from homology"/>
<organism evidence="6 7">
    <name type="scientific">Fodinibius roseus</name>
    <dbReference type="NCBI Taxonomy" id="1194090"/>
    <lineage>
        <taxon>Bacteria</taxon>
        <taxon>Pseudomonadati</taxon>
        <taxon>Balneolota</taxon>
        <taxon>Balneolia</taxon>
        <taxon>Balneolales</taxon>
        <taxon>Balneolaceae</taxon>
        <taxon>Fodinibius</taxon>
    </lineage>
</organism>
<dbReference type="SUPFAM" id="SSF54211">
    <property type="entry name" value="Ribosomal protein S5 domain 2-like"/>
    <property type="match status" value="1"/>
</dbReference>
<dbReference type="InterPro" id="IPR046843">
    <property type="entry name" value="LonB_AAA-LID"/>
</dbReference>
<keyword evidence="7" id="KW-1185">Reference proteome</keyword>
<dbReference type="Pfam" id="PF20436">
    <property type="entry name" value="LonB_AAA-LID"/>
    <property type="match status" value="1"/>
</dbReference>
<dbReference type="Gene3D" id="3.30.230.10">
    <property type="match status" value="1"/>
</dbReference>
<sequence length="812" mass="91232">MTKLEAGSLYRQCDPDSLSFGTTGEIDESTTVIGQERLSASLEFGYGMGKDGFNIFALGPNKINKEDHLKEFFEEKAAEQPAPPDICYVNNFDDHYKPDVLELPAGRGSELHKQMEQLVDDLVPTLTSAFETEEYQNRRQSLQDQVQQEQGQTFEDLKNKAKEKGLALVRTPAGFSFAPLNEEGEIMGKEEIQNLSEEKREELEEKTRELQEELQKVIQKMPSNRRKARERLKELDEEIATYAIKDLFNEIRDNFSELEDVQDFLDDVEIDIVENVQSIMGNQNQSGQGGNQLIQMMGGQQPQQQKGGRNPVLDRYRVNVMVDNSEMEGAPVIYEDNPNYKNLIGRVEYQSKMGTLSTNFNLIKPGALHRANGGYLILDARQILLEPFAWEGLKRALKSGELKIESLGESYSMVSTVSLEPEPIQLDVKVILTGERLLYYLLCEHDPEFSKLFKVEADFEDEIDRTDENNNRYAQLIAGLIAKHELRAFDNKAVARVIEQGSRMVGDNEKLSAQTNDITDLLKESNHWAGRKERDVVTKEDVEKAIEQKIYRSSRLRDKVQESITRESIFIDTSGEAIGQINGLSVARVGNLMFGRPNRITARVQLGKGEIIDIEREVDMSGSIHSKGVLILKGFLGERYAGERPLSLSASLVFEQSYSHIDGDSASSAELYALLSAIGDIPLKQSFSVTGSVNQHGKIQPIGGVNEKIEGFFDICDQRGLTGRQGVLIPRANEKNLMLRGDVVEAVKEGDFHIHSIETVDEGMEVLTGMEMGTPKEDGTYPGDTINYMITEKLDQLAEKRKAFAKSENSQE</sequence>
<dbReference type="InterPro" id="IPR008269">
    <property type="entry name" value="Lon_proteolytic"/>
</dbReference>
<dbReference type="Gene3D" id="3.40.50.300">
    <property type="entry name" value="P-loop containing nucleotide triphosphate hydrolases"/>
    <property type="match status" value="2"/>
</dbReference>
<dbReference type="InterPro" id="IPR014721">
    <property type="entry name" value="Ribsml_uS5_D2-typ_fold_subgr"/>
</dbReference>
<evidence type="ECO:0000256" key="4">
    <source>
        <dbReference type="SAM" id="MobiDB-lite"/>
    </source>
</evidence>
<dbReference type="STRING" id="1194090.SAMN05443144_11011"/>
<dbReference type="AlphaFoldDB" id="A0A1M5CLB6"/>
<name>A0A1M5CLB6_9BACT</name>
<dbReference type="PROSITE" id="PS51786">
    <property type="entry name" value="LON_PROTEOLYTIC"/>
    <property type="match status" value="1"/>
</dbReference>
<dbReference type="RefSeq" id="WP_073063510.1">
    <property type="nucleotide sequence ID" value="NZ_FQUS01000010.1"/>
</dbReference>
<dbReference type="InterPro" id="IPR046844">
    <property type="entry name" value="Lon-like_helical"/>
</dbReference>
<dbReference type="SUPFAM" id="SSF52540">
    <property type="entry name" value="P-loop containing nucleoside triphosphate hydrolases"/>
    <property type="match status" value="1"/>
</dbReference>
<dbReference type="GO" id="GO:0004252">
    <property type="term" value="F:serine-type endopeptidase activity"/>
    <property type="evidence" value="ECO:0007669"/>
    <property type="project" value="UniProtKB-UniRule"/>
</dbReference>
<keyword evidence="2" id="KW-0378">Hydrolase</keyword>
<dbReference type="PRINTS" id="PR00830">
    <property type="entry name" value="ENDOLAPTASE"/>
</dbReference>
<feature type="region of interest" description="Disordered" evidence="4">
    <location>
        <begin position="282"/>
        <end position="310"/>
    </location>
</feature>
<dbReference type="Pfam" id="PF20437">
    <property type="entry name" value="LonC_helical"/>
    <property type="match status" value="1"/>
</dbReference>
<comment type="catalytic activity">
    <reaction evidence="2">
        <text>Hydrolysis of proteins in presence of ATP.</text>
        <dbReference type="EC" id="3.4.21.53"/>
    </reaction>
</comment>
<comment type="similarity">
    <text evidence="2">Belongs to the peptidase S16 family.</text>
</comment>
<feature type="compositionally biased region" description="Low complexity" evidence="4">
    <location>
        <begin position="282"/>
        <end position="308"/>
    </location>
</feature>
<dbReference type="OrthoDB" id="9758568at2"/>
<dbReference type="EMBL" id="FQUS01000010">
    <property type="protein sequence ID" value="SHF55222.1"/>
    <property type="molecule type" value="Genomic_DNA"/>
</dbReference>
<feature type="domain" description="Lon proteolytic" evidence="5">
    <location>
        <begin position="575"/>
        <end position="770"/>
    </location>
</feature>
<dbReference type="GO" id="GO:0030163">
    <property type="term" value="P:protein catabolic process"/>
    <property type="evidence" value="ECO:0007669"/>
    <property type="project" value="InterPro"/>
</dbReference>
<dbReference type="Proteomes" id="UP000184041">
    <property type="component" value="Unassembled WGS sequence"/>
</dbReference>
<dbReference type="InterPro" id="IPR020568">
    <property type="entry name" value="Ribosomal_Su5_D2-typ_SF"/>
</dbReference>
<feature type="active site" evidence="2">
    <location>
        <position position="665"/>
    </location>
</feature>
<dbReference type="InterPro" id="IPR027417">
    <property type="entry name" value="P-loop_NTPase"/>
</dbReference>
<dbReference type="GO" id="GO:0006508">
    <property type="term" value="P:proteolysis"/>
    <property type="evidence" value="ECO:0007669"/>
    <property type="project" value="UniProtKB-KW"/>
</dbReference>
<evidence type="ECO:0000259" key="5">
    <source>
        <dbReference type="PROSITE" id="PS51786"/>
    </source>
</evidence>
<evidence type="ECO:0000313" key="7">
    <source>
        <dbReference type="Proteomes" id="UP000184041"/>
    </source>
</evidence>
<feature type="active site" evidence="2">
    <location>
        <position position="708"/>
    </location>
</feature>
<feature type="coiled-coil region" evidence="3">
    <location>
        <begin position="186"/>
        <end position="245"/>
    </location>
</feature>
<keyword evidence="1 2" id="KW-0645">Protease</keyword>
<dbReference type="InterPro" id="IPR041699">
    <property type="entry name" value="AAA_32"/>
</dbReference>
<dbReference type="InterPro" id="IPR027065">
    <property type="entry name" value="Lon_Prtase"/>
</dbReference>
<evidence type="ECO:0000313" key="6">
    <source>
        <dbReference type="EMBL" id="SHF55222.1"/>
    </source>
</evidence>
<dbReference type="Pfam" id="PF05362">
    <property type="entry name" value="Lon_C"/>
    <property type="match status" value="1"/>
</dbReference>
<gene>
    <name evidence="6" type="ORF">SAMN05443144_11011</name>
</gene>
<dbReference type="Pfam" id="PF13654">
    <property type="entry name" value="AAA_32"/>
    <property type="match status" value="1"/>
</dbReference>
<keyword evidence="3" id="KW-0175">Coiled coil</keyword>
<dbReference type="PANTHER" id="PTHR10046">
    <property type="entry name" value="ATP DEPENDENT LON PROTEASE FAMILY MEMBER"/>
    <property type="match status" value="1"/>
</dbReference>
<dbReference type="GO" id="GO:0005524">
    <property type="term" value="F:ATP binding"/>
    <property type="evidence" value="ECO:0007669"/>
    <property type="project" value="InterPro"/>
</dbReference>
<protein>
    <recommendedName>
        <fullName evidence="2">endopeptidase La</fullName>
        <ecNumber evidence="2">3.4.21.53</ecNumber>
    </recommendedName>
</protein>